<name>A0A8T2KLA0_9PIPI</name>
<accession>A0A8T2KLA0</accession>
<dbReference type="InterPro" id="IPR040261">
    <property type="entry name" value="FAM240"/>
</dbReference>
<proteinExistence type="predicted"/>
<organism evidence="1 2">
    <name type="scientific">Hymenochirus boettgeri</name>
    <name type="common">Congo dwarf clawed frog</name>
    <dbReference type="NCBI Taxonomy" id="247094"/>
    <lineage>
        <taxon>Eukaryota</taxon>
        <taxon>Metazoa</taxon>
        <taxon>Chordata</taxon>
        <taxon>Craniata</taxon>
        <taxon>Vertebrata</taxon>
        <taxon>Euteleostomi</taxon>
        <taxon>Amphibia</taxon>
        <taxon>Batrachia</taxon>
        <taxon>Anura</taxon>
        <taxon>Pipoidea</taxon>
        <taxon>Pipidae</taxon>
        <taxon>Pipinae</taxon>
        <taxon>Hymenochirus</taxon>
    </lineage>
</organism>
<dbReference type="AlphaFoldDB" id="A0A8T2KLA0"/>
<dbReference type="EMBL" id="JAACNH010000001">
    <property type="protein sequence ID" value="KAG8455331.1"/>
    <property type="molecule type" value="Genomic_DNA"/>
</dbReference>
<keyword evidence="2" id="KW-1185">Reference proteome</keyword>
<dbReference type="PANTHER" id="PTHR40387:SF4">
    <property type="entry name" value="PROTEIN FAM240C"/>
    <property type="match status" value="1"/>
</dbReference>
<evidence type="ECO:0008006" key="3">
    <source>
        <dbReference type="Google" id="ProtNLM"/>
    </source>
</evidence>
<protein>
    <recommendedName>
        <fullName evidence="3">F240B protein</fullName>
    </recommendedName>
</protein>
<reference evidence="1" key="1">
    <citation type="thesis" date="2020" institute="ProQuest LLC" country="789 East Eisenhower Parkway, Ann Arbor, MI, USA">
        <title>Comparative Genomics and Chromosome Evolution.</title>
        <authorList>
            <person name="Mudd A.B."/>
        </authorList>
    </citation>
    <scope>NUCLEOTIDE SEQUENCE</scope>
    <source>
        <strain evidence="1">Female2</strain>
        <tissue evidence="1">Blood</tissue>
    </source>
</reference>
<evidence type="ECO:0000313" key="2">
    <source>
        <dbReference type="Proteomes" id="UP000812440"/>
    </source>
</evidence>
<dbReference type="OrthoDB" id="8880235at2759"/>
<dbReference type="Proteomes" id="UP000812440">
    <property type="component" value="Chromosome 1"/>
</dbReference>
<evidence type="ECO:0000313" key="1">
    <source>
        <dbReference type="EMBL" id="KAG8455331.1"/>
    </source>
</evidence>
<gene>
    <name evidence="1" type="ORF">GDO86_001507</name>
</gene>
<dbReference type="PANTHER" id="PTHR40387">
    <property type="entry name" value="PROTEIN FAM240B"/>
    <property type="match status" value="1"/>
</dbReference>
<comment type="caution">
    <text evidence="1">The sequence shown here is derived from an EMBL/GenBank/DDBJ whole genome shotgun (WGS) entry which is preliminary data.</text>
</comment>
<sequence length="92" mass="10886">MNKKNPTGRREVIARDAGGLKKFWEKKIEKQTVEHQSEHERKNKSALTKLRQEWTQMLESRIKMLQCFHEDQKRQLYAGSKESSQNNVKTTA</sequence>